<dbReference type="RefSeq" id="WP_346180231.1">
    <property type="nucleotide sequence ID" value="NZ_BAABCE010000001.1"/>
</dbReference>
<name>A0ABP6V6C4_9ACTN</name>
<dbReference type="EMBL" id="BAABCE010000001">
    <property type="protein sequence ID" value="GAA3528223.1"/>
    <property type="molecule type" value="Genomic_DNA"/>
</dbReference>
<comment type="caution">
    <text evidence="2">The sequence shown here is derived from an EMBL/GenBank/DDBJ whole genome shotgun (WGS) entry which is preliminary data.</text>
</comment>
<keyword evidence="1" id="KW-0812">Transmembrane</keyword>
<reference evidence="3" key="1">
    <citation type="journal article" date="2019" name="Int. J. Syst. Evol. Microbiol.">
        <title>The Global Catalogue of Microorganisms (GCM) 10K type strain sequencing project: providing services to taxonomists for standard genome sequencing and annotation.</title>
        <authorList>
            <consortium name="The Broad Institute Genomics Platform"/>
            <consortium name="The Broad Institute Genome Sequencing Center for Infectious Disease"/>
            <person name="Wu L."/>
            <person name="Ma J."/>
        </authorList>
    </citation>
    <scope>NUCLEOTIDE SEQUENCE [LARGE SCALE GENOMIC DNA]</scope>
    <source>
        <strain evidence="3">JCM 17656</strain>
    </source>
</reference>
<keyword evidence="3" id="KW-1185">Reference proteome</keyword>
<evidence type="ECO:0000313" key="3">
    <source>
        <dbReference type="Proteomes" id="UP001500707"/>
    </source>
</evidence>
<organism evidence="2 3">
    <name type="scientific">Streptomyces osmaniensis</name>
    <dbReference type="NCBI Taxonomy" id="593134"/>
    <lineage>
        <taxon>Bacteria</taxon>
        <taxon>Bacillati</taxon>
        <taxon>Actinomycetota</taxon>
        <taxon>Actinomycetes</taxon>
        <taxon>Kitasatosporales</taxon>
        <taxon>Streptomycetaceae</taxon>
        <taxon>Streptomyces</taxon>
    </lineage>
</organism>
<evidence type="ECO:0000256" key="1">
    <source>
        <dbReference type="SAM" id="Phobius"/>
    </source>
</evidence>
<accession>A0ABP6V6C4</accession>
<keyword evidence="1" id="KW-1133">Transmembrane helix</keyword>
<feature type="transmembrane region" description="Helical" evidence="1">
    <location>
        <begin position="180"/>
        <end position="200"/>
    </location>
</feature>
<protein>
    <submittedName>
        <fullName evidence="2">Uncharacterized protein</fullName>
    </submittedName>
</protein>
<feature type="transmembrane region" description="Helical" evidence="1">
    <location>
        <begin position="143"/>
        <end position="160"/>
    </location>
</feature>
<gene>
    <name evidence="2" type="ORF">GCM10022295_07750</name>
</gene>
<dbReference type="Proteomes" id="UP001500707">
    <property type="component" value="Unassembled WGS sequence"/>
</dbReference>
<evidence type="ECO:0000313" key="2">
    <source>
        <dbReference type="EMBL" id="GAA3528223.1"/>
    </source>
</evidence>
<feature type="transmembrane region" description="Helical" evidence="1">
    <location>
        <begin position="229"/>
        <end position="248"/>
    </location>
</feature>
<proteinExistence type="predicted"/>
<sequence length="254" mass="27639">MVAPTQHDEVRKVYVTCRLGKSELNRLFDLAPEGIPLASVLISTQRDSTRYRAATLAELVDHVRNSNASGNLNAWDNLTLDAADNSGDRRIGISIDTERVEVQVSGRDATWVHGQAARLELFLKGAGGRLKREQEARKRAKELLRATLLSLPATAAVISATEIATPDDIKQPQVPLQANVAPYIAMAIMLSLYWLGWKIINRANRALLMPTVEVPHGSWWSRASSADKIALGSLGIATLSLVVAAATLGKDLMK</sequence>
<keyword evidence="1" id="KW-0472">Membrane</keyword>